<dbReference type="RefSeq" id="WP_074772753.1">
    <property type="nucleotide sequence ID" value="NZ_FNKP01000003.1"/>
</dbReference>
<dbReference type="OrthoDB" id="9797060at2"/>
<dbReference type="PANTHER" id="PTHR37811">
    <property type="entry name" value="BLL5343 PROTEIN"/>
    <property type="match status" value="1"/>
</dbReference>
<proteinExistence type="predicted"/>
<dbReference type="SUPFAM" id="SSF54909">
    <property type="entry name" value="Dimeric alpha+beta barrel"/>
    <property type="match status" value="1"/>
</dbReference>
<dbReference type="InterPro" id="IPR011008">
    <property type="entry name" value="Dimeric_a/b-barrel"/>
</dbReference>
<protein>
    <submittedName>
        <fullName evidence="2">Heme-degrading monooxygenase HmoA</fullName>
    </submittedName>
</protein>
<keyword evidence="3" id="KW-1185">Reference proteome</keyword>
<name>A0A1H1JQH0_9BURK</name>
<sequence length="224" mass="25553">MFSAMLEVNPIPAQFDAYLGMARMLRPELEKIDGFIDNTRYASLTREGWLLSLSSWRDEKSLVRWRTTTAHHKIQQAARDRVFADYRLRIGQIVSDNQLPAGEMLREQRLDVTETGLGTAVMLLDATCSPEWLRQTGAEAAVNALGIDTDAPGLVSWDVFDALLTPGDVIVVATWRDQQAMEVFERDRVTADGSRRRSIRIIREYGMFDRREAPQYFEEVRPTA</sequence>
<dbReference type="Pfam" id="PF03992">
    <property type="entry name" value="ABM"/>
    <property type="match status" value="1"/>
</dbReference>
<dbReference type="EMBL" id="FNKP01000003">
    <property type="protein sequence ID" value="SDR52222.1"/>
    <property type="molecule type" value="Genomic_DNA"/>
</dbReference>
<evidence type="ECO:0000313" key="3">
    <source>
        <dbReference type="Proteomes" id="UP000183487"/>
    </source>
</evidence>
<dbReference type="GO" id="GO:0004497">
    <property type="term" value="F:monooxygenase activity"/>
    <property type="evidence" value="ECO:0007669"/>
    <property type="project" value="UniProtKB-KW"/>
</dbReference>
<dbReference type="InterPro" id="IPR007138">
    <property type="entry name" value="ABM_dom"/>
</dbReference>
<dbReference type="AlphaFoldDB" id="A0A1H1JQH0"/>
<reference evidence="3" key="1">
    <citation type="submission" date="2016-10" db="EMBL/GenBank/DDBJ databases">
        <authorList>
            <person name="Varghese N."/>
        </authorList>
    </citation>
    <scope>NUCLEOTIDE SEQUENCE [LARGE SCALE GENOMIC DNA]</scope>
    <source>
        <strain evidence="3">GAS106B</strain>
    </source>
</reference>
<keyword evidence="2" id="KW-0503">Monooxygenase</keyword>
<keyword evidence="2" id="KW-0560">Oxidoreductase</keyword>
<evidence type="ECO:0000259" key="1">
    <source>
        <dbReference type="Pfam" id="PF03992"/>
    </source>
</evidence>
<feature type="domain" description="ABM" evidence="1">
    <location>
        <begin position="1"/>
        <end position="76"/>
    </location>
</feature>
<accession>A0A1H1JQH0</accession>
<dbReference type="Gene3D" id="3.30.70.100">
    <property type="match status" value="1"/>
</dbReference>
<dbReference type="PANTHER" id="PTHR37811:SF2">
    <property type="entry name" value="ABM DOMAIN-CONTAINING PROTEIN"/>
    <property type="match status" value="1"/>
</dbReference>
<dbReference type="Proteomes" id="UP000183487">
    <property type="component" value="Unassembled WGS sequence"/>
</dbReference>
<organism evidence="2 3">
    <name type="scientific">Paraburkholderia fungorum</name>
    <dbReference type="NCBI Taxonomy" id="134537"/>
    <lineage>
        <taxon>Bacteria</taxon>
        <taxon>Pseudomonadati</taxon>
        <taxon>Pseudomonadota</taxon>
        <taxon>Betaproteobacteria</taxon>
        <taxon>Burkholderiales</taxon>
        <taxon>Burkholderiaceae</taxon>
        <taxon>Paraburkholderia</taxon>
    </lineage>
</organism>
<gene>
    <name evidence="2" type="ORF">SAMN05443245_7134</name>
</gene>
<evidence type="ECO:0000313" key="2">
    <source>
        <dbReference type="EMBL" id="SDR52222.1"/>
    </source>
</evidence>
<dbReference type="InterPro" id="IPR052936">
    <property type="entry name" value="Jasmonate_Hydroxylase-like"/>
</dbReference>